<keyword evidence="3" id="KW-1185">Reference proteome</keyword>
<keyword evidence="1" id="KW-1133">Transmembrane helix</keyword>
<dbReference type="EMBL" id="BMPE01000004">
    <property type="protein sequence ID" value="GGL01347.1"/>
    <property type="molecule type" value="Genomic_DNA"/>
</dbReference>
<organism evidence="2 3">
    <name type="scientific">Deinococcus radiotolerans</name>
    <dbReference type="NCBI Taxonomy" id="1309407"/>
    <lineage>
        <taxon>Bacteria</taxon>
        <taxon>Thermotogati</taxon>
        <taxon>Deinococcota</taxon>
        <taxon>Deinococci</taxon>
        <taxon>Deinococcales</taxon>
        <taxon>Deinococcaceae</taxon>
        <taxon>Deinococcus</taxon>
    </lineage>
</organism>
<keyword evidence="1" id="KW-0472">Membrane</keyword>
<dbReference type="RefSeq" id="WP_189068844.1">
    <property type="nucleotide sequence ID" value="NZ_BMPE01000004.1"/>
</dbReference>
<reference evidence="3" key="1">
    <citation type="journal article" date="2019" name="Int. J. Syst. Evol. Microbiol.">
        <title>The Global Catalogue of Microorganisms (GCM) 10K type strain sequencing project: providing services to taxonomists for standard genome sequencing and annotation.</title>
        <authorList>
            <consortium name="The Broad Institute Genomics Platform"/>
            <consortium name="The Broad Institute Genome Sequencing Center for Infectious Disease"/>
            <person name="Wu L."/>
            <person name="Ma J."/>
        </authorList>
    </citation>
    <scope>NUCLEOTIDE SEQUENCE [LARGE SCALE GENOMIC DNA]</scope>
    <source>
        <strain evidence="3">JCM 19173</strain>
    </source>
</reference>
<feature type="transmembrane region" description="Helical" evidence="1">
    <location>
        <begin position="34"/>
        <end position="56"/>
    </location>
</feature>
<proteinExistence type="predicted"/>
<name>A0ABQ2FIZ8_9DEIO</name>
<keyword evidence="1" id="KW-0812">Transmembrane</keyword>
<gene>
    <name evidence="2" type="ORF">GCM10010844_19730</name>
</gene>
<evidence type="ECO:0000256" key="1">
    <source>
        <dbReference type="SAM" id="Phobius"/>
    </source>
</evidence>
<evidence type="ECO:0000313" key="2">
    <source>
        <dbReference type="EMBL" id="GGL01347.1"/>
    </source>
</evidence>
<dbReference type="Proteomes" id="UP000604341">
    <property type="component" value="Unassembled WGS sequence"/>
</dbReference>
<protein>
    <submittedName>
        <fullName evidence="2">Uncharacterized protein</fullName>
    </submittedName>
</protein>
<sequence length="61" mass="6305">MTPVSPRARLAALITVGCALNVMGFALGGVTHRVAVLLLLNGLGGLLLLLSVWLGLRPART</sequence>
<comment type="caution">
    <text evidence="2">The sequence shown here is derived from an EMBL/GenBank/DDBJ whole genome shotgun (WGS) entry which is preliminary data.</text>
</comment>
<accession>A0ABQ2FIZ8</accession>
<evidence type="ECO:0000313" key="3">
    <source>
        <dbReference type="Proteomes" id="UP000604341"/>
    </source>
</evidence>